<keyword evidence="3" id="KW-1185">Reference proteome</keyword>
<evidence type="ECO:0000313" key="3">
    <source>
        <dbReference type="Proteomes" id="UP000813444"/>
    </source>
</evidence>
<gene>
    <name evidence="2" type="ORF">B0I35DRAFT_49127</name>
</gene>
<feature type="region of interest" description="Disordered" evidence="1">
    <location>
        <begin position="372"/>
        <end position="412"/>
    </location>
</feature>
<protein>
    <submittedName>
        <fullName evidence="2">Uncharacterized protein</fullName>
    </submittedName>
</protein>
<evidence type="ECO:0000313" key="2">
    <source>
        <dbReference type="EMBL" id="KAH7312160.1"/>
    </source>
</evidence>
<dbReference type="Proteomes" id="UP000813444">
    <property type="component" value="Unassembled WGS sequence"/>
</dbReference>
<comment type="caution">
    <text evidence="2">The sequence shown here is derived from an EMBL/GenBank/DDBJ whole genome shotgun (WGS) entry which is preliminary data.</text>
</comment>
<feature type="compositionally biased region" description="Polar residues" evidence="1">
    <location>
        <begin position="390"/>
        <end position="403"/>
    </location>
</feature>
<evidence type="ECO:0000256" key="1">
    <source>
        <dbReference type="SAM" id="MobiDB-lite"/>
    </source>
</evidence>
<dbReference type="EMBL" id="JAGPNK010000010">
    <property type="protein sequence ID" value="KAH7312160.1"/>
    <property type="molecule type" value="Genomic_DNA"/>
</dbReference>
<dbReference type="AlphaFoldDB" id="A0A8K0SQ93"/>
<dbReference type="OrthoDB" id="3925971at2759"/>
<sequence length="412" mass="47149">MLRSAFVPARNSRHRTAVFALYRALLRAGRQVPLPKINRLRGVANPISYLLRKKFDQARVSTSLRLNFAALTAGYKALNLLVDARQQGSAEHTRVVKHVSLKADSIARMRDGVRYKPRVESKPVRSPILTRVETPGKLHTYVSELLPRPKDAFQGDRHIPRYAVTAQGQPFLRIKKPQPDTLSRRIHKADVESWAEQERIMEAEEELAPDAALEDMWESLVAEQLKRETGEAEGGQPLLKETYTWGVQLTWLYCLWQKQETKYDFWARGKALQKIIQDERALAEAERITASGDTAPRIIRTKDYQPLPVSQAQNIKEDPRSAYMLVEVARGAMPEDMTTEDKKEAAKHGYHTPAWSKLVKVWDKSMSRRTRDVLNARESGPYLEERRSRQASPNTWSSQQGQSRSDEDTLGW</sequence>
<reference evidence="2" key="1">
    <citation type="journal article" date="2021" name="Nat. Commun.">
        <title>Genetic determinants of endophytism in the Arabidopsis root mycobiome.</title>
        <authorList>
            <person name="Mesny F."/>
            <person name="Miyauchi S."/>
            <person name="Thiergart T."/>
            <person name="Pickel B."/>
            <person name="Atanasova L."/>
            <person name="Karlsson M."/>
            <person name="Huettel B."/>
            <person name="Barry K.W."/>
            <person name="Haridas S."/>
            <person name="Chen C."/>
            <person name="Bauer D."/>
            <person name="Andreopoulos W."/>
            <person name="Pangilinan J."/>
            <person name="LaButti K."/>
            <person name="Riley R."/>
            <person name="Lipzen A."/>
            <person name="Clum A."/>
            <person name="Drula E."/>
            <person name="Henrissat B."/>
            <person name="Kohler A."/>
            <person name="Grigoriev I.V."/>
            <person name="Martin F.M."/>
            <person name="Hacquard S."/>
        </authorList>
    </citation>
    <scope>NUCLEOTIDE SEQUENCE</scope>
    <source>
        <strain evidence="2">MPI-CAGE-CH-0235</strain>
    </source>
</reference>
<organism evidence="2 3">
    <name type="scientific">Stachybotrys elegans</name>
    <dbReference type="NCBI Taxonomy" id="80388"/>
    <lineage>
        <taxon>Eukaryota</taxon>
        <taxon>Fungi</taxon>
        <taxon>Dikarya</taxon>
        <taxon>Ascomycota</taxon>
        <taxon>Pezizomycotina</taxon>
        <taxon>Sordariomycetes</taxon>
        <taxon>Hypocreomycetidae</taxon>
        <taxon>Hypocreales</taxon>
        <taxon>Stachybotryaceae</taxon>
        <taxon>Stachybotrys</taxon>
    </lineage>
</organism>
<accession>A0A8K0SQ93</accession>
<name>A0A8K0SQ93_9HYPO</name>
<proteinExistence type="predicted"/>